<accession>A0A4Y7M1V4</accession>
<dbReference type="Pfam" id="PF06246">
    <property type="entry name" value="Isy1"/>
    <property type="match status" value="1"/>
</dbReference>
<dbReference type="EMBL" id="LR004070">
    <property type="protein sequence ID" value="SVE73689.1"/>
    <property type="molecule type" value="mRNA"/>
</dbReference>
<dbReference type="InterPro" id="IPR037200">
    <property type="entry name" value="Isy1_sf"/>
</dbReference>
<dbReference type="PANTHER" id="PTHR13021">
    <property type="entry name" value="PRE-MRNA-SPLICING FACTOR ISY1"/>
    <property type="match status" value="1"/>
</dbReference>
<proteinExistence type="evidence at transcript level"/>
<dbReference type="SUPFAM" id="SSF140102">
    <property type="entry name" value="ISY1 domain-like"/>
    <property type="match status" value="1"/>
</dbReference>
<comment type="similarity">
    <text evidence="2">Belongs to the ISY1 family.</text>
</comment>
<evidence type="ECO:0000256" key="2">
    <source>
        <dbReference type="ARBA" id="ARBA00007002"/>
    </source>
</evidence>
<evidence type="ECO:0000256" key="1">
    <source>
        <dbReference type="ARBA" id="ARBA00004123"/>
    </source>
</evidence>
<dbReference type="InterPro" id="IPR029012">
    <property type="entry name" value="Helix_hairpin_bin_sf"/>
</dbReference>
<reference evidence="4" key="1">
    <citation type="submission" date="2018-08" db="EMBL/GenBank/DDBJ databases">
        <authorList>
            <person name="Cornetti L."/>
        </authorList>
    </citation>
    <scope>NUCLEOTIDE SEQUENCE</scope>
    <source>
        <strain evidence="4">IL-KID-3b-11</strain>
    </source>
</reference>
<dbReference type="FunFam" id="1.10.287.660:FF:000001">
    <property type="entry name" value="pre-mRNA-splicing factor ISY1 homolog"/>
    <property type="match status" value="1"/>
</dbReference>
<evidence type="ECO:0000313" key="4">
    <source>
        <dbReference type="EMBL" id="SVE73689.1"/>
    </source>
</evidence>
<organism evidence="4">
    <name type="scientific">Daphnia atkinsoni</name>
    <dbReference type="NCBI Taxonomy" id="342845"/>
    <lineage>
        <taxon>Eukaryota</taxon>
        <taxon>Metazoa</taxon>
        <taxon>Ecdysozoa</taxon>
        <taxon>Arthropoda</taxon>
        <taxon>Crustacea</taxon>
        <taxon>Branchiopoda</taxon>
        <taxon>Diplostraca</taxon>
        <taxon>Cladocera</taxon>
        <taxon>Anomopoda</taxon>
        <taxon>Daphniidae</taxon>
        <taxon>Daphnia</taxon>
        <taxon>Daphnia atkinsoni group</taxon>
    </lineage>
</organism>
<protein>
    <submittedName>
        <fullName evidence="4">EOG090X09UC</fullName>
    </submittedName>
</protein>
<dbReference type="InterPro" id="IPR009360">
    <property type="entry name" value="Isy1"/>
</dbReference>
<name>A0A4Y7M1V4_9CRUS</name>
<evidence type="ECO:0000256" key="3">
    <source>
        <dbReference type="ARBA" id="ARBA00023242"/>
    </source>
</evidence>
<dbReference type="GO" id="GO:0005634">
    <property type="term" value="C:nucleus"/>
    <property type="evidence" value="ECO:0007669"/>
    <property type="project" value="UniProtKB-SubCell"/>
</dbReference>
<dbReference type="AlphaFoldDB" id="A0A4Y7M1V4"/>
<keyword evidence="3" id="KW-0539">Nucleus</keyword>
<gene>
    <name evidence="4" type="primary">EOG090X09UC</name>
</gene>
<dbReference type="Gene3D" id="1.10.287.660">
    <property type="entry name" value="Helix hairpin bin"/>
    <property type="match status" value="1"/>
</dbReference>
<comment type="subcellular location">
    <subcellularLocation>
        <location evidence="1">Nucleus</location>
    </subcellularLocation>
</comment>
<dbReference type="GO" id="GO:0000350">
    <property type="term" value="P:generation of catalytic spliceosome for second transesterification step"/>
    <property type="evidence" value="ECO:0007669"/>
    <property type="project" value="InterPro"/>
</dbReference>
<sequence length="286" mass="33165">MARNAEKAMTTLARFRAAQLGTLGGKDRRPYLASECKDLKECERWRREILREISKKVTQIQNAGLGEYRIRDLNDEINKLLREKYHWEVQIFNLGGPNYRRIGPRYLDREGREVPGNRGYRYFGAARELPGVRELFEQEPMPVPKKSRAELMKDIDADYYGYRDDDDGILIPLEHEAEKHAVAKAVAEWQAKKETGMLELDKNNTEENIYTKRSLKDDSVLADSDEEMETEAPRFVAHVAVPSQKEVEEAILRRKKQELLEKYVSSELLIETEETSKNLQAMNTDA</sequence>